<dbReference type="RefSeq" id="WP_187756463.1">
    <property type="nucleotide sequence ID" value="NZ_JABURY010000028.1"/>
</dbReference>
<evidence type="ECO:0000313" key="2">
    <source>
        <dbReference type="Proteomes" id="UP000651208"/>
    </source>
</evidence>
<proteinExistence type="predicted"/>
<keyword evidence="2" id="KW-1185">Reference proteome</keyword>
<protein>
    <recommendedName>
        <fullName evidence="3">Phage protein</fullName>
    </recommendedName>
</protein>
<sequence>MNKIKWVTQAIAQPCEIQKSLFPDFANIADELAVEWEMALDELNDPLVASSLTSEQKLAVKKLDDYMLSISGAANIQYWNNDALCESAEWQNMRKMAIDILLIMNWENVVPAKVDAIYINHD</sequence>
<organism evidence="1 2">
    <name type="scientific">Frischella japonica</name>
    <dbReference type="NCBI Taxonomy" id="2741544"/>
    <lineage>
        <taxon>Bacteria</taxon>
        <taxon>Pseudomonadati</taxon>
        <taxon>Pseudomonadota</taxon>
        <taxon>Gammaproteobacteria</taxon>
        <taxon>Orbales</taxon>
        <taxon>Orbaceae</taxon>
        <taxon>Frischella</taxon>
    </lineage>
</organism>
<comment type="caution">
    <text evidence="1">The sequence shown here is derived from an EMBL/GenBank/DDBJ whole genome shotgun (WGS) entry which is preliminary data.</text>
</comment>
<gene>
    <name evidence="1" type="ORF">FcAc13_11995</name>
</gene>
<evidence type="ECO:0000313" key="1">
    <source>
        <dbReference type="EMBL" id="MBC9132020.1"/>
    </source>
</evidence>
<dbReference type="Proteomes" id="UP000651208">
    <property type="component" value="Unassembled WGS sequence"/>
</dbReference>
<reference evidence="1 2" key="1">
    <citation type="submission" date="2020-06" db="EMBL/GenBank/DDBJ databases">
        <title>Frischella cerana isolated from Apis cerana gut homogenate.</title>
        <authorList>
            <person name="Wolter L.A."/>
            <person name="Suenami S."/>
            <person name="Miyazaki R."/>
        </authorList>
    </citation>
    <scope>NUCLEOTIDE SEQUENCE [LARGE SCALE GENOMIC DNA]</scope>
    <source>
        <strain evidence="1 2">Ac13</strain>
    </source>
</reference>
<name>A0ABR7R0T4_9GAMM</name>
<evidence type="ECO:0008006" key="3">
    <source>
        <dbReference type="Google" id="ProtNLM"/>
    </source>
</evidence>
<accession>A0ABR7R0T4</accession>
<dbReference type="EMBL" id="JABURY010000028">
    <property type="protein sequence ID" value="MBC9132020.1"/>
    <property type="molecule type" value="Genomic_DNA"/>
</dbReference>